<evidence type="ECO:0000313" key="4">
    <source>
        <dbReference type="Proteomes" id="UP000184474"/>
    </source>
</evidence>
<reference evidence="4" key="1">
    <citation type="submission" date="2016-11" db="EMBL/GenBank/DDBJ databases">
        <authorList>
            <person name="Varghese N."/>
            <person name="Submissions S."/>
        </authorList>
    </citation>
    <scope>NUCLEOTIDE SEQUENCE [LARGE SCALE GENOMIC DNA]</scope>
    <source>
        <strain evidence="4">DSM 26134</strain>
    </source>
</reference>
<evidence type="ECO:0000256" key="1">
    <source>
        <dbReference type="SAM" id="MobiDB-lite"/>
    </source>
</evidence>
<dbReference type="AlphaFoldDB" id="A0A1M6JGC0"/>
<evidence type="ECO:0000313" key="3">
    <source>
        <dbReference type="EMBL" id="SHJ45741.1"/>
    </source>
</evidence>
<dbReference type="EMBL" id="FRAA01000001">
    <property type="protein sequence ID" value="SHJ45741.1"/>
    <property type="molecule type" value="Genomic_DNA"/>
</dbReference>
<feature type="compositionally biased region" description="Acidic residues" evidence="1">
    <location>
        <begin position="113"/>
        <end position="129"/>
    </location>
</feature>
<feature type="chain" id="PRO_5009918679" description="Outer membrane protein beta-barrel domain-containing protein" evidence="2">
    <location>
        <begin position="22"/>
        <end position="359"/>
    </location>
</feature>
<name>A0A1M6JGC0_REIAG</name>
<keyword evidence="4" id="KW-1185">Reference proteome</keyword>
<sequence>MKTITNIIVMGLLCLVQTVYATDSSTSKDTVVVEFGKNSRMIIIAQSQEDLKRLEKLDINQIIRDLNLNLDSTATGVEEIVMIDSVGTHYTQDTVSTNSDGGLVYYGESSSSDSDEDWQETEWDDDDDNDNDFDFDFWNGEKDDRRTKGSFEIEFGMNNWIEKGKFPDANGALYTVKPWGSWYVALGHTNTTHISGPLMLNWGGNISWYNWKLDNTNVRISKGPDETMFVEDNTVVGRKSKLAATFINLNLVPMLDFGHEDNSLNTGPFKRYGQSGFRIGAGGYVGYRIDSWTKFIYEENGDKQKDKQKSNYYLNNFRYGVRVRAGFRGMDVFMNYDLNNVFAENRGPELNGFSFGIIL</sequence>
<dbReference type="STRING" id="156994.SAMN04488028_101183"/>
<organism evidence="3 4">
    <name type="scientific">Reichenbachiella agariperforans</name>
    <dbReference type="NCBI Taxonomy" id="156994"/>
    <lineage>
        <taxon>Bacteria</taxon>
        <taxon>Pseudomonadati</taxon>
        <taxon>Bacteroidota</taxon>
        <taxon>Cytophagia</taxon>
        <taxon>Cytophagales</taxon>
        <taxon>Reichenbachiellaceae</taxon>
        <taxon>Reichenbachiella</taxon>
    </lineage>
</organism>
<evidence type="ECO:0000256" key="2">
    <source>
        <dbReference type="SAM" id="SignalP"/>
    </source>
</evidence>
<feature type="region of interest" description="Disordered" evidence="1">
    <location>
        <begin position="108"/>
        <end position="129"/>
    </location>
</feature>
<gene>
    <name evidence="3" type="ORF">SAMN04488028_101183</name>
</gene>
<dbReference type="RefSeq" id="WP_139280838.1">
    <property type="nucleotide sequence ID" value="NZ_FRAA01000001.1"/>
</dbReference>
<proteinExistence type="predicted"/>
<feature type="signal peptide" evidence="2">
    <location>
        <begin position="1"/>
        <end position="21"/>
    </location>
</feature>
<keyword evidence="2" id="KW-0732">Signal</keyword>
<accession>A0A1M6JGC0</accession>
<evidence type="ECO:0008006" key="5">
    <source>
        <dbReference type="Google" id="ProtNLM"/>
    </source>
</evidence>
<dbReference type="Proteomes" id="UP000184474">
    <property type="component" value="Unassembled WGS sequence"/>
</dbReference>
<protein>
    <recommendedName>
        <fullName evidence="5">Outer membrane protein beta-barrel domain-containing protein</fullName>
    </recommendedName>
</protein>